<protein>
    <submittedName>
        <fullName evidence="2">Cupin domain-containing protein</fullName>
    </submittedName>
</protein>
<evidence type="ECO:0000313" key="3">
    <source>
        <dbReference type="Proteomes" id="UP000294823"/>
    </source>
</evidence>
<comment type="caution">
    <text evidence="2">The sequence shown here is derived from an EMBL/GenBank/DDBJ whole genome shotgun (WGS) entry which is preliminary data.</text>
</comment>
<dbReference type="SUPFAM" id="SSF51182">
    <property type="entry name" value="RmlC-like cupins"/>
    <property type="match status" value="1"/>
</dbReference>
<keyword evidence="3" id="KW-1185">Reference proteome</keyword>
<accession>A0ABY2D584</accession>
<proteinExistence type="predicted"/>
<dbReference type="CDD" id="cd06981">
    <property type="entry name" value="cupin_reut_a1446"/>
    <property type="match status" value="1"/>
</dbReference>
<dbReference type="RefSeq" id="WP_132043936.1">
    <property type="nucleotide sequence ID" value="NZ_SLTR01000015.1"/>
</dbReference>
<dbReference type="EMBL" id="SLTR01000015">
    <property type="protein sequence ID" value="TDB01809.1"/>
    <property type="molecule type" value="Genomic_DNA"/>
</dbReference>
<gene>
    <name evidence="2" type="ORF">E0702_11405</name>
</gene>
<name>A0ABY2D584_9GAMM</name>
<reference evidence="2 3" key="1">
    <citation type="submission" date="2019-03" db="EMBL/GenBank/DDBJ databases">
        <title>Halomonas marinisediminis sp. nov., a moderately halophilic bacterium isolated from the Bohai Gulf.</title>
        <authorList>
            <person name="Ji X."/>
        </authorList>
    </citation>
    <scope>NUCLEOTIDE SEQUENCE [LARGE SCALE GENOMIC DNA]</scope>
    <source>
        <strain evidence="2 3">204</strain>
    </source>
</reference>
<dbReference type="Pfam" id="PF07883">
    <property type="entry name" value="Cupin_2"/>
    <property type="match status" value="1"/>
</dbReference>
<evidence type="ECO:0000313" key="2">
    <source>
        <dbReference type="EMBL" id="TDB01809.1"/>
    </source>
</evidence>
<dbReference type="InterPro" id="IPR013096">
    <property type="entry name" value="Cupin_2"/>
</dbReference>
<feature type="domain" description="Cupin type-2" evidence="1">
    <location>
        <begin position="43"/>
        <end position="102"/>
    </location>
</feature>
<dbReference type="Gene3D" id="2.60.120.10">
    <property type="entry name" value="Jelly Rolls"/>
    <property type="match status" value="1"/>
</dbReference>
<dbReference type="Proteomes" id="UP000294823">
    <property type="component" value="Unassembled WGS sequence"/>
</dbReference>
<dbReference type="InterPro" id="IPR011051">
    <property type="entry name" value="RmlC_Cupin_sf"/>
</dbReference>
<evidence type="ECO:0000259" key="1">
    <source>
        <dbReference type="Pfam" id="PF07883"/>
    </source>
</evidence>
<dbReference type="InterPro" id="IPR014710">
    <property type="entry name" value="RmlC-like_jellyroll"/>
</dbReference>
<sequence length="106" mass="12023">MLRNLYASLPDKLEEEQFDELAAGQGVRIERIVSRGHSSPEEGWYDQPRHEWVAVLQGRAVLAFATGEERELGPGDHLVIPAHCRHRVTWSDPGQPTIWLAVHYEG</sequence>
<organism evidence="2 3">
    <name type="scientific">Halomonas marinisediminis</name>
    <dbReference type="NCBI Taxonomy" id="2546095"/>
    <lineage>
        <taxon>Bacteria</taxon>
        <taxon>Pseudomonadati</taxon>
        <taxon>Pseudomonadota</taxon>
        <taxon>Gammaproteobacteria</taxon>
        <taxon>Oceanospirillales</taxon>
        <taxon>Halomonadaceae</taxon>
        <taxon>Halomonas</taxon>
    </lineage>
</organism>